<keyword evidence="1" id="KW-0812">Transmembrane</keyword>
<feature type="transmembrane region" description="Helical" evidence="1">
    <location>
        <begin position="221"/>
        <end position="238"/>
    </location>
</feature>
<feature type="transmembrane region" description="Helical" evidence="1">
    <location>
        <begin position="6"/>
        <end position="23"/>
    </location>
</feature>
<feature type="transmembrane region" description="Helical" evidence="1">
    <location>
        <begin position="146"/>
        <end position="168"/>
    </location>
</feature>
<keyword evidence="1" id="KW-1133">Transmembrane helix</keyword>
<feature type="transmembrane region" description="Helical" evidence="1">
    <location>
        <begin position="188"/>
        <end position="209"/>
    </location>
</feature>
<evidence type="ECO:0008006" key="4">
    <source>
        <dbReference type="Google" id="ProtNLM"/>
    </source>
</evidence>
<dbReference type="EMBL" id="FPIY01000005">
    <property type="protein sequence ID" value="SFW64107.1"/>
    <property type="molecule type" value="Genomic_DNA"/>
</dbReference>
<dbReference type="OrthoDB" id="1428634at2"/>
<name>A0A1K1QWV2_9FLAO</name>
<sequence>MNNNLIIILLVLALTFLIVFYALKRIKTTGCFAFIVTFFIILCLNVLTFYAWTNLSRIASNVYVATTTSEKYIGTVIEYDSILIDDDDPKKKTFVKYTPIVLFTTNTGNELTKKLNFMVSKTKLGDTYILYYNEKKNTVIAFSPNIYLIIPINIFACTLLTFLFIGIFKYALGYPMKGYYSRDSLSYLFFKFGVPLIILFFMIIALIGISVSRNPDGLPNNIIILVVFGGAMLIWGYINSTSELKNPNKLDKKSRNTKQTRKN</sequence>
<evidence type="ECO:0000313" key="3">
    <source>
        <dbReference type="Proteomes" id="UP000183257"/>
    </source>
</evidence>
<dbReference type="STRING" id="76595.SAMN05660313_03031"/>
<dbReference type="Proteomes" id="UP000183257">
    <property type="component" value="Unassembled WGS sequence"/>
</dbReference>
<proteinExistence type="predicted"/>
<feature type="transmembrane region" description="Helical" evidence="1">
    <location>
        <begin position="30"/>
        <end position="52"/>
    </location>
</feature>
<accession>A0A1K1QWV2</accession>
<keyword evidence="1" id="KW-0472">Membrane</keyword>
<keyword evidence="3" id="KW-1185">Reference proteome</keyword>
<organism evidence="2 3">
    <name type="scientific">Cellulophaga fucicola</name>
    <dbReference type="NCBI Taxonomy" id="76595"/>
    <lineage>
        <taxon>Bacteria</taxon>
        <taxon>Pseudomonadati</taxon>
        <taxon>Bacteroidota</taxon>
        <taxon>Flavobacteriia</taxon>
        <taxon>Flavobacteriales</taxon>
        <taxon>Flavobacteriaceae</taxon>
        <taxon>Cellulophaga</taxon>
    </lineage>
</organism>
<dbReference type="AlphaFoldDB" id="A0A1K1QWV2"/>
<evidence type="ECO:0000313" key="2">
    <source>
        <dbReference type="EMBL" id="SFW64107.1"/>
    </source>
</evidence>
<gene>
    <name evidence="2" type="ORF">SAMN05660313_03031</name>
</gene>
<reference evidence="3" key="1">
    <citation type="submission" date="2016-11" db="EMBL/GenBank/DDBJ databases">
        <authorList>
            <person name="Varghese N."/>
            <person name="Submissions S."/>
        </authorList>
    </citation>
    <scope>NUCLEOTIDE SEQUENCE [LARGE SCALE GENOMIC DNA]</scope>
    <source>
        <strain evidence="3">DSM 24786</strain>
    </source>
</reference>
<protein>
    <recommendedName>
        <fullName evidence="4">DUF3592 domain-containing protein</fullName>
    </recommendedName>
</protein>
<dbReference type="RefSeq" id="WP_072304652.1">
    <property type="nucleotide sequence ID" value="NZ_FPIY01000005.1"/>
</dbReference>
<evidence type="ECO:0000256" key="1">
    <source>
        <dbReference type="SAM" id="Phobius"/>
    </source>
</evidence>